<dbReference type="PANTHER" id="PTHR48111:SF70">
    <property type="entry name" value="TWO-COMPONENT RESPONSE REGULATOR YBDJ"/>
    <property type="match status" value="1"/>
</dbReference>
<dbReference type="Pfam" id="PF00072">
    <property type="entry name" value="Response_reg"/>
    <property type="match status" value="1"/>
</dbReference>
<accession>A0A1W7ADU4</accession>
<organism evidence="1 2">
    <name type="scientific">Macrococcoides canis</name>
    <dbReference type="NCBI Taxonomy" id="1855823"/>
    <lineage>
        <taxon>Bacteria</taxon>
        <taxon>Bacillati</taxon>
        <taxon>Bacillota</taxon>
        <taxon>Bacilli</taxon>
        <taxon>Bacillales</taxon>
        <taxon>Staphylococcaceae</taxon>
        <taxon>Macrococcoides</taxon>
    </lineage>
</organism>
<dbReference type="CDD" id="cd17574">
    <property type="entry name" value="REC_OmpR"/>
    <property type="match status" value="1"/>
</dbReference>
<dbReference type="GO" id="GO:0000156">
    <property type="term" value="F:phosphorelay response regulator activity"/>
    <property type="evidence" value="ECO:0007669"/>
    <property type="project" value="TreeGrafter"/>
</dbReference>
<dbReference type="InterPro" id="IPR036388">
    <property type="entry name" value="WH-like_DNA-bd_sf"/>
</dbReference>
<dbReference type="GO" id="GO:0006355">
    <property type="term" value="P:regulation of DNA-templated transcription"/>
    <property type="evidence" value="ECO:0007669"/>
    <property type="project" value="InterPro"/>
</dbReference>
<dbReference type="InterPro" id="IPR016032">
    <property type="entry name" value="Sig_transdc_resp-reg_C-effctor"/>
</dbReference>
<dbReference type="KEGG" id="mcak:MCCS_21780"/>
<dbReference type="EMBL" id="CP021059">
    <property type="protein sequence ID" value="ARQ07767.1"/>
    <property type="molecule type" value="Genomic_DNA"/>
</dbReference>
<dbReference type="SMART" id="SM00448">
    <property type="entry name" value="REC"/>
    <property type="match status" value="1"/>
</dbReference>
<dbReference type="SUPFAM" id="SSF46894">
    <property type="entry name" value="C-terminal effector domain of the bipartite response regulators"/>
    <property type="match status" value="1"/>
</dbReference>
<dbReference type="SUPFAM" id="SSF52172">
    <property type="entry name" value="CheY-like"/>
    <property type="match status" value="1"/>
</dbReference>
<dbReference type="Pfam" id="PF00486">
    <property type="entry name" value="Trans_reg_C"/>
    <property type="match status" value="1"/>
</dbReference>
<dbReference type="InterPro" id="IPR011006">
    <property type="entry name" value="CheY-like_superfamily"/>
</dbReference>
<dbReference type="PROSITE" id="PS51755">
    <property type="entry name" value="OMPR_PHOB"/>
    <property type="match status" value="1"/>
</dbReference>
<gene>
    <name evidence="1" type="primary">arlR_2</name>
    <name evidence="1" type="ORF">MCCS_21780</name>
</gene>
<dbReference type="Proteomes" id="UP000194154">
    <property type="component" value="Chromosome"/>
</dbReference>
<dbReference type="GO" id="GO:0032993">
    <property type="term" value="C:protein-DNA complex"/>
    <property type="evidence" value="ECO:0007669"/>
    <property type="project" value="TreeGrafter"/>
</dbReference>
<dbReference type="GO" id="GO:0005829">
    <property type="term" value="C:cytosol"/>
    <property type="evidence" value="ECO:0007669"/>
    <property type="project" value="TreeGrafter"/>
</dbReference>
<sequence>MKGFNVLIIEDDTIILHSIKRLLESKGLNIFINQTGENVVQQLVDMHLIIMDIMLPYDNGLSITQEIRKFSNIPIIFMSARNDIDTKLQGLSNGEDYITKPFHPLELIARVQNLLDKHYIDDISAFHNFKIDAVNHIIYDASDEIVKLTKTEHKLFFYLFSNLNTVLTKEQIFDYIWADEDKFDNLLNTYIKRLRSKLQDRDAKIIKTVYGIGYRMVSHEE</sequence>
<dbReference type="RefSeq" id="WP_086043301.1">
    <property type="nucleotide sequence ID" value="NZ_CBCRZA010000016.1"/>
</dbReference>
<keyword evidence="2" id="KW-1185">Reference proteome</keyword>
<dbReference type="SMART" id="SM00862">
    <property type="entry name" value="Trans_reg_C"/>
    <property type="match status" value="1"/>
</dbReference>
<dbReference type="STRING" id="1855823.MCCS_21780"/>
<dbReference type="GeneID" id="35296261"/>
<dbReference type="InterPro" id="IPR001867">
    <property type="entry name" value="OmpR/PhoB-type_DNA-bd"/>
</dbReference>
<dbReference type="InterPro" id="IPR039420">
    <property type="entry name" value="WalR-like"/>
</dbReference>
<proteinExistence type="predicted"/>
<protein>
    <submittedName>
        <fullName evidence="1">Response regulator ArlR</fullName>
    </submittedName>
</protein>
<reference evidence="1 2" key="1">
    <citation type="journal article" date="2017" name="Int. J. Syst. Evol. Microbiol.">
        <title>Macrococcus canis sp. nov., a skin bacterium associated with infections in dogs.</title>
        <authorList>
            <person name="Gobeli Brawand S."/>
            <person name="Cotting K."/>
            <person name="Gomez-Sanz E."/>
            <person name="Collaud A."/>
            <person name="Thomann A."/>
            <person name="Brodard I."/>
            <person name="Rodriguez-Campos S."/>
            <person name="Strauss C."/>
            <person name="Perreten V."/>
        </authorList>
    </citation>
    <scope>NUCLEOTIDE SEQUENCE [LARGE SCALE GENOMIC DNA]</scope>
    <source>
        <strain evidence="1 2">KM45013</strain>
    </source>
</reference>
<dbReference type="Gene3D" id="3.40.50.2300">
    <property type="match status" value="1"/>
</dbReference>
<evidence type="ECO:0000313" key="1">
    <source>
        <dbReference type="EMBL" id="ARQ07767.1"/>
    </source>
</evidence>
<dbReference type="AlphaFoldDB" id="A0A1W7ADU4"/>
<dbReference type="PROSITE" id="PS50110">
    <property type="entry name" value="RESPONSE_REGULATORY"/>
    <property type="match status" value="1"/>
</dbReference>
<dbReference type="OrthoDB" id="9802426at2"/>
<name>A0A1W7ADU4_9STAP</name>
<dbReference type="InterPro" id="IPR001789">
    <property type="entry name" value="Sig_transdc_resp-reg_receiver"/>
</dbReference>
<dbReference type="CDD" id="cd00383">
    <property type="entry name" value="trans_reg_C"/>
    <property type="match status" value="1"/>
</dbReference>
<dbReference type="Gene3D" id="1.10.10.10">
    <property type="entry name" value="Winged helix-like DNA-binding domain superfamily/Winged helix DNA-binding domain"/>
    <property type="match status" value="1"/>
</dbReference>
<dbReference type="PANTHER" id="PTHR48111">
    <property type="entry name" value="REGULATOR OF RPOS"/>
    <property type="match status" value="1"/>
</dbReference>
<dbReference type="GO" id="GO:0000976">
    <property type="term" value="F:transcription cis-regulatory region binding"/>
    <property type="evidence" value="ECO:0007669"/>
    <property type="project" value="TreeGrafter"/>
</dbReference>
<evidence type="ECO:0000313" key="2">
    <source>
        <dbReference type="Proteomes" id="UP000194154"/>
    </source>
</evidence>